<dbReference type="InterPro" id="IPR036165">
    <property type="entry name" value="YefM-like_sf"/>
</dbReference>
<dbReference type="RefSeq" id="WP_309793420.1">
    <property type="nucleotide sequence ID" value="NZ_JAVDPW010000003.1"/>
</dbReference>
<comment type="function">
    <text evidence="2">Antitoxin component of a type II toxin-antitoxin (TA) system.</text>
</comment>
<dbReference type="EMBL" id="JAVDPW010000003">
    <property type="protein sequence ID" value="MDR6289223.1"/>
    <property type="molecule type" value="Genomic_DNA"/>
</dbReference>
<organism evidence="3 4">
    <name type="scientific">Inquilinus ginsengisoli</name>
    <dbReference type="NCBI Taxonomy" id="363840"/>
    <lineage>
        <taxon>Bacteria</taxon>
        <taxon>Pseudomonadati</taxon>
        <taxon>Pseudomonadota</taxon>
        <taxon>Alphaproteobacteria</taxon>
        <taxon>Rhodospirillales</taxon>
        <taxon>Rhodospirillaceae</taxon>
        <taxon>Inquilinus</taxon>
    </lineage>
</organism>
<name>A0ABU1JLL2_9PROT</name>
<dbReference type="Proteomes" id="UP001262410">
    <property type="component" value="Unassembled WGS sequence"/>
</dbReference>
<keyword evidence="4" id="KW-1185">Reference proteome</keyword>
<evidence type="ECO:0000256" key="1">
    <source>
        <dbReference type="ARBA" id="ARBA00009981"/>
    </source>
</evidence>
<dbReference type="NCBIfam" id="TIGR01552">
    <property type="entry name" value="phd_fam"/>
    <property type="match status" value="1"/>
</dbReference>
<protein>
    <recommendedName>
        <fullName evidence="2">Antitoxin</fullName>
    </recommendedName>
</protein>
<comment type="caution">
    <text evidence="3">The sequence shown here is derived from an EMBL/GenBank/DDBJ whole genome shotgun (WGS) entry which is preliminary data.</text>
</comment>
<dbReference type="Pfam" id="PF02604">
    <property type="entry name" value="PhdYeFM_antitox"/>
    <property type="match status" value="1"/>
</dbReference>
<reference evidence="3 4" key="1">
    <citation type="submission" date="2023-07" db="EMBL/GenBank/DDBJ databases">
        <title>Sorghum-associated microbial communities from plants grown in Nebraska, USA.</title>
        <authorList>
            <person name="Schachtman D."/>
        </authorList>
    </citation>
    <scope>NUCLEOTIDE SEQUENCE [LARGE SCALE GENOMIC DNA]</scope>
    <source>
        <strain evidence="3 4">584</strain>
    </source>
</reference>
<dbReference type="PANTHER" id="PTHR35377">
    <property type="entry name" value="ANTITOXIN VAPB49-RELATED-RELATED"/>
    <property type="match status" value="1"/>
</dbReference>
<dbReference type="InterPro" id="IPR006442">
    <property type="entry name" value="Antitoxin_Phd/YefM"/>
</dbReference>
<proteinExistence type="inferred from homology"/>
<comment type="similarity">
    <text evidence="1 2">Belongs to the phD/YefM antitoxin family.</text>
</comment>
<dbReference type="SUPFAM" id="SSF143120">
    <property type="entry name" value="YefM-like"/>
    <property type="match status" value="1"/>
</dbReference>
<accession>A0ABU1JLL2</accession>
<evidence type="ECO:0000313" key="4">
    <source>
        <dbReference type="Proteomes" id="UP001262410"/>
    </source>
</evidence>
<evidence type="ECO:0000256" key="2">
    <source>
        <dbReference type="RuleBase" id="RU362080"/>
    </source>
</evidence>
<gene>
    <name evidence="3" type="ORF">E9232_001738</name>
</gene>
<dbReference type="InterPro" id="IPR051416">
    <property type="entry name" value="phD-YefM_TA_antitoxins"/>
</dbReference>
<dbReference type="Gene3D" id="3.40.1620.10">
    <property type="entry name" value="YefM-like domain"/>
    <property type="match status" value="1"/>
</dbReference>
<evidence type="ECO:0000313" key="3">
    <source>
        <dbReference type="EMBL" id="MDR6289223.1"/>
    </source>
</evidence>
<sequence>MSVPVPLAEAKAQLSSLIDRAESGEEIVITRHGKPVARIVGLPEQREPRKPVNSLGLTYVADDFDAPLPAEILKAFGVE</sequence>